<feature type="non-terminal residue" evidence="2">
    <location>
        <position position="166"/>
    </location>
</feature>
<name>A0A2M7D705_9BACT</name>
<accession>A0A2M7D705</accession>
<feature type="transmembrane region" description="Helical" evidence="1">
    <location>
        <begin position="25"/>
        <end position="42"/>
    </location>
</feature>
<reference evidence="3" key="1">
    <citation type="submission" date="2017-09" db="EMBL/GenBank/DDBJ databases">
        <title>Depth-based differentiation of microbial function through sediment-hosted aquifers and enrichment of novel symbionts in the deep terrestrial subsurface.</title>
        <authorList>
            <person name="Probst A.J."/>
            <person name="Ladd B."/>
            <person name="Jarett J.K."/>
            <person name="Geller-Mcgrath D.E."/>
            <person name="Sieber C.M.K."/>
            <person name="Emerson J.B."/>
            <person name="Anantharaman K."/>
            <person name="Thomas B.C."/>
            <person name="Malmstrom R."/>
            <person name="Stieglmeier M."/>
            <person name="Klingl A."/>
            <person name="Woyke T."/>
            <person name="Ryan C.M."/>
            <person name="Banfield J.F."/>
        </authorList>
    </citation>
    <scope>NUCLEOTIDE SEQUENCE [LARGE SCALE GENOMIC DNA]</scope>
</reference>
<proteinExistence type="predicted"/>
<keyword evidence="1" id="KW-1133">Transmembrane helix</keyword>
<keyword evidence="1" id="KW-0812">Transmembrane</keyword>
<dbReference type="AlphaFoldDB" id="A0A2M7D705"/>
<feature type="transmembrane region" description="Helical" evidence="1">
    <location>
        <begin position="91"/>
        <end position="110"/>
    </location>
</feature>
<dbReference type="EMBL" id="PEUE01000006">
    <property type="protein sequence ID" value="PIV38774.1"/>
    <property type="molecule type" value="Genomic_DNA"/>
</dbReference>
<dbReference type="Proteomes" id="UP000229247">
    <property type="component" value="Unassembled WGS sequence"/>
</dbReference>
<feature type="transmembrane region" description="Helical" evidence="1">
    <location>
        <begin position="62"/>
        <end position="79"/>
    </location>
</feature>
<comment type="caution">
    <text evidence="2">The sequence shown here is derived from an EMBL/GenBank/DDBJ whole genome shotgun (WGS) entry which is preliminary data.</text>
</comment>
<protein>
    <submittedName>
        <fullName evidence="2">Uncharacterized protein</fullName>
    </submittedName>
</protein>
<sequence length="166" mass="19607">MKIFQKINSLVCQLIDKLENQKIDVIGWLVVFFCFVFIRIFLENLISPALFKWQFFFLHGPAFYLFSFLFFILLLYFLTKEKIEKITRISLWLAPLLLLPPILELIVFRGRMVVSRYTEFAGWVAGMRDIFRVFLNFILFGSKGLLYFGSLFSGPGKLLNDFKDVF</sequence>
<evidence type="ECO:0000256" key="1">
    <source>
        <dbReference type="SAM" id="Phobius"/>
    </source>
</evidence>
<organism evidence="2 3">
    <name type="scientific">Candidatus Portnoybacteria bacterium CG02_land_8_20_14_3_00_45_8</name>
    <dbReference type="NCBI Taxonomy" id="1974807"/>
    <lineage>
        <taxon>Bacteria</taxon>
        <taxon>Candidatus Portnoyibacteriota</taxon>
    </lineage>
</organism>
<evidence type="ECO:0000313" key="3">
    <source>
        <dbReference type="Proteomes" id="UP000229247"/>
    </source>
</evidence>
<gene>
    <name evidence="2" type="ORF">COS30_00295</name>
</gene>
<feature type="transmembrane region" description="Helical" evidence="1">
    <location>
        <begin position="130"/>
        <end position="148"/>
    </location>
</feature>
<evidence type="ECO:0000313" key="2">
    <source>
        <dbReference type="EMBL" id="PIV38774.1"/>
    </source>
</evidence>
<keyword evidence="1" id="KW-0472">Membrane</keyword>